<dbReference type="EMBL" id="MHCQ01000001">
    <property type="protein sequence ID" value="OGY25152.1"/>
    <property type="molecule type" value="Genomic_DNA"/>
</dbReference>
<dbReference type="Proteomes" id="UP000177103">
    <property type="component" value="Unassembled WGS sequence"/>
</dbReference>
<keyword evidence="1" id="KW-0812">Transmembrane</keyword>
<name>A0A1G1WBT7_9BACT</name>
<protein>
    <submittedName>
        <fullName evidence="2">Uncharacterized protein</fullName>
    </submittedName>
</protein>
<dbReference type="AlphaFoldDB" id="A0A1G1WBT7"/>
<proteinExistence type="predicted"/>
<keyword evidence="1" id="KW-1133">Transmembrane helix</keyword>
<evidence type="ECO:0000313" key="2">
    <source>
        <dbReference type="EMBL" id="OGY25152.1"/>
    </source>
</evidence>
<gene>
    <name evidence="2" type="ORF">A2Y57_04830</name>
</gene>
<organism evidence="2 3">
    <name type="scientific">Candidatus Woykebacteria bacterium RBG_13_40_7b</name>
    <dbReference type="NCBI Taxonomy" id="1802594"/>
    <lineage>
        <taxon>Bacteria</taxon>
        <taxon>Candidatus Woykeibacteriota</taxon>
    </lineage>
</organism>
<reference evidence="2 3" key="1">
    <citation type="journal article" date="2016" name="Nat. Commun.">
        <title>Thousands of microbial genomes shed light on interconnected biogeochemical processes in an aquifer system.</title>
        <authorList>
            <person name="Anantharaman K."/>
            <person name="Brown C.T."/>
            <person name="Hug L.A."/>
            <person name="Sharon I."/>
            <person name="Castelle C.J."/>
            <person name="Probst A.J."/>
            <person name="Thomas B.C."/>
            <person name="Singh A."/>
            <person name="Wilkins M.J."/>
            <person name="Karaoz U."/>
            <person name="Brodie E.L."/>
            <person name="Williams K.H."/>
            <person name="Hubbard S.S."/>
            <person name="Banfield J.F."/>
        </authorList>
    </citation>
    <scope>NUCLEOTIDE SEQUENCE [LARGE SCALE GENOMIC DNA]</scope>
</reference>
<sequence length="171" mass="19303">MLALVFGFSVGGSTNKNLALTLFGSSIIGAVVFGGLFWKCFNDYLNADEAKDEAFHRRRRMFCIIGDEVKIAPEGVPWSHSQWFAQEDWTQGDRNLIEHVVRGFVLDDNLWFYVGLNFVVPDWAERIMLAKLGEVADLLKLSDFTKVHAGPKDRIGEGTHKYYGRVGDLTD</sequence>
<accession>A0A1G1WBT7</accession>
<feature type="transmembrane region" description="Helical" evidence="1">
    <location>
        <begin position="20"/>
        <end position="38"/>
    </location>
</feature>
<evidence type="ECO:0000313" key="3">
    <source>
        <dbReference type="Proteomes" id="UP000177103"/>
    </source>
</evidence>
<keyword evidence="1" id="KW-0472">Membrane</keyword>
<comment type="caution">
    <text evidence="2">The sequence shown here is derived from an EMBL/GenBank/DDBJ whole genome shotgun (WGS) entry which is preliminary data.</text>
</comment>
<evidence type="ECO:0000256" key="1">
    <source>
        <dbReference type="SAM" id="Phobius"/>
    </source>
</evidence>